<name>A0A1S3IPC5_LINAN</name>
<organism evidence="1 2">
    <name type="scientific">Lingula anatina</name>
    <name type="common">Brachiopod</name>
    <name type="synonym">Lingula unguis</name>
    <dbReference type="NCBI Taxonomy" id="7574"/>
    <lineage>
        <taxon>Eukaryota</taxon>
        <taxon>Metazoa</taxon>
        <taxon>Spiralia</taxon>
        <taxon>Lophotrochozoa</taxon>
        <taxon>Brachiopoda</taxon>
        <taxon>Linguliformea</taxon>
        <taxon>Lingulata</taxon>
        <taxon>Lingulida</taxon>
        <taxon>Linguloidea</taxon>
        <taxon>Lingulidae</taxon>
        <taxon>Lingula</taxon>
    </lineage>
</organism>
<sequence length="202" mass="23430">MASKHSNKKAMQLSSGVTFGNDYFKPYTSYKHDYMSCPANYRPTRYCPPPSPAQIIPTATDRENCDNRCRHLSLHKDTYSYFGPEVARNIYEDRVQNLKEIRYINTSDYVGASMIGRPRKMLTRSMIDYSNPLAMLKMPSKISYFLVPRYVRKKMFEQDSVGLSMAYRGSRMGTSTETGESFVWPSRNLYTNKHGRRSYIIS</sequence>
<dbReference type="Proteomes" id="UP000085678">
    <property type="component" value="Unplaced"/>
</dbReference>
<dbReference type="GeneID" id="106166057"/>
<dbReference type="InParanoid" id="A0A1S3IPC5"/>
<evidence type="ECO:0000313" key="1">
    <source>
        <dbReference type="Proteomes" id="UP000085678"/>
    </source>
</evidence>
<dbReference type="RefSeq" id="XP_013399928.1">
    <property type="nucleotide sequence ID" value="XM_013544474.1"/>
</dbReference>
<evidence type="ECO:0000313" key="2">
    <source>
        <dbReference type="RefSeq" id="XP_013399928.1"/>
    </source>
</evidence>
<accession>A0A1S3IPC5</accession>
<proteinExistence type="predicted"/>
<gene>
    <name evidence="2" type="primary">LOC106166057</name>
</gene>
<reference evidence="2" key="1">
    <citation type="submission" date="2025-08" db="UniProtKB">
        <authorList>
            <consortium name="RefSeq"/>
        </authorList>
    </citation>
    <scope>IDENTIFICATION</scope>
    <source>
        <tissue evidence="2">Gonads</tissue>
    </source>
</reference>
<protein>
    <submittedName>
        <fullName evidence="2">Uncharacterized protein LOC106166057</fullName>
    </submittedName>
</protein>
<dbReference type="AlphaFoldDB" id="A0A1S3IPC5"/>
<dbReference type="KEGG" id="lak:106166057"/>
<keyword evidence="1" id="KW-1185">Reference proteome</keyword>